<dbReference type="AlphaFoldDB" id="A0A023CU03"/>
<organism evidence="2 3">
    <name type="scientific">Liquorilactobacillus sucicola DSM 21376 = JCM 15457</name>
    <dbReference type="NCBI Taxonomy" id="1423806"/>
    <lineage>
        <taxon>Bacteria</taxon>
        <taxon>Bacillati</taxon>
        <taxon>Bacillota</taxon>
        <taxon>Bacilli</taxon>
        <taxon>Lactobacillales</taxon>
        <taxon>Lactobacillaceae</taxon>
        <taxon>Liquorilactobacillus</taxon>
    </lineage>
</organism>
<proteinExistence type="predicted"/>
<dbReference type="Proteomes" id="UP000050961">
    <property type="component" value="Unassembled WGS sequence"/>
</dbReference>
<accession>A0A023CU03</accession>
<dbReference type="OrthoDB" id="2300474at2"/>
<comment type="caution">
    <text evidence="2">The sequence shown here is derived from an EMBL/GenBank/DDBJ whole genome shotgun (WGS) entry which is preliminary data.</text>
</comment>
<gene>
    <name evidence="2" type="ORF">FD15_GL001789</name>
</gene>
<evidence type="ECO:0000313" key="2">
    <source>
        <dbReference type="EMBL" id="KRN05243.1"/>
    </source>
</evidence>
<name>A0A023CU03_9LACO</name>
<dbReference type="STRING" id="1423806.FD15_GL001789"/>
<dbReference type="Pfam" id="PF06114">
    <property type="entry name" value="Peptidase_M78"/>
    <property type="match status" value="1"/>
</dbReference>
<dbReference type="EMBL" id="AYZF01000017">
    <property type="protein sequence ID" value="KRN05243.1"/>
    <property type="molecule type" value="Genomic_DNA"/>
</dbReference>
<sequence>MKKMILDSLLSKAKTVGVCVVWSKDLKQDTPPTASFKYKTIVMNDNWRNRDEFIFQLAHELAHILTGDPYDAALYQRTFKHHALIEHKANIGAIKLLLPFYCDYVNQSVANAPAFVKLFCIPTHLTEDVSRLMCLYYDEKLASCQPTSKFK</sequence>
<feature type="domain" description="IrrE N-terminal-like" evidence="1">
    <location>
        <begin position="32"/>
        <end position="99"/>
    </location>
</feature>
<reference evidence="2 3" key="1">
    <citation type="journal article" date="2015" name="Genome Announc.">
        <title>Expanding the biotechnology potential of lactobacilli through comparative genomics of 213 strains and associated genera.</title>
        <authorList>
            <person name="Sun Z."/>
            <person name="Harris H.M."/>
            <person name="McCann A."/>
            <person name="Guo C."/>
            <person name="Argimon S."/>
            <person name="Zhang W."/>
            <person name="Yang X."/>
            <person name="Jeffery I.B."/>
            <person name="Cooney J.C."/>
            <person name="Kagawa T.F."/>
            <person name="Liu W."/>
            <person name="Song Y."/>
            <person name="Salvetti E."/>
            <person name="Wrobel A."/>
            <person name="Rasinkangas P."/>
            <person name="Parkhill J."/>
            <person name="Rea M.C."/>
            <person name="O'Sullivan O."/>
            <person name="Ritari J."/>
            <person name="Douillard F.P."/>
            <person name="Paul Ross R."/>
            <person name="Yang R."/>
            <person name="Briner A.E."/>
            <person name="Felis G.E."/>
            <person name="de Vos W.M."/>
            <person name="Barrangou R."/>
            <person name="Klaenhammer T.R."/>
            <person name="Caufield P.W."/>
            <person name="Cui Y."/>
            <person name="Zhang H."/>
            <person name="O'Toole P.W."/>
        </authorList>
    </citation>
    <scope>NUCLEOTIDE SEQUENCE [LARGE SCALE GENOMIC DNA]</scope>
    <source>
        <strain evidence="2 3">DSM 21376</strain>
    </source>
</reference>
<protein>
    <recommendedName>
        <fullName evidence="1">IrrE N-terminal-like domain-containing protein</fullName>
    </recommendedName>
</protein>
<evidence type="ECO:0000313" key="3">
    <source>
        <dbReference type="Proteomes" id="UP000050961"/>
    </source>
</evidence>
<dbReference type="RefSeq" id="WP_051993207.1">
    <property type="nucleotide sequence ID" value="NZ_AYZF01000017.1"/>
</dbReference>
<dbReference type="InterPro" id="IPR010359">
    <property type="entry name" value="IrrE_HExxH"/>
</dbReference>
<keyword evidence="3" id="KW-1185">Reference proteome</keyword>
<dbReference type="PATRIC" id="fig|1423806.3.peg.1821"/>
<evidence type="ECO:0000259" key="1">
    <source>
        <dbReference type="Pfam" id="PF06114"/>
    </source>
</evidence>